<accession>A0A645CFB8</accession>
<proteinExistence type="predicted"/>
<gene>
    <name evidence="1" type="ORF">SDC9_122587</name>
</gene>
<name>A0A645CFB8_9ZZZZ</name>
<dbReference type="EMBL" id="VSSQ01026731">
    <property type="protein sequence ID" value="MPM75593.1"/>
    <property type="molecule type" value="Genomic_DNA"/>
</dbReference>
<protein>
    <submittedName>
        <fullName evidence="1">Uncharacterized protein</fullName>
    </submittedName>
</protein>
<evidence type="ECO:0000313" key="1">
    <source>
        <dbReference type="EMBL" id="MPM75593.1"/>
    </source>
</evidence>
<sequence length="96" mass="11164">MQFHALGFTLVHSEDARDEADAVCVKHQFACHLRFACYAHRKHAIFVFLCGFKLRHDGFLLLFVIQKKRTIDAVRAVGNRNIQREAHRIFTTLVLK</sequence>
<dbReference type="AlphaFoldDB" id="A0A645CFB8"/>
<comment type="caution">
    <text evidence="1">The sequence shown here is derived from an EMBL/GenBank/DDBJ whole genome shotgun (WGS) entry which is preliminary data.</text>
</comment>
<organism evidence="1">
    <name type="scientific">bioreactor metagenome</name>
    <dbReference type="NCBI Taxonomy" id="1076179"/>
    <lineage>
        <taxon>unclassified sequences</taxon>
        <taxon>metagenomes</taxon>
        <taxon>ecological metagenomes</taxon>
    </lineage>
</organism>
<reference evidence="1" key="1">
    <citation type="submission" date="2019-08" db="EMBL/GenBank/DDBJ databases">
        <authorList>
            <person name="Kucharzyk K."/>
            <person name="Murdoch R.W."/>
            <person name="Higgins S."/>
            <person name="Loffler F."/>
        </authorList>
    </citation>
    <scope>NUCLEOTIDE SEQUENCE</scope>
</reference>